<feature type="domain" description="Rhodanese" evidence="4">
    <location>
        <begin position="193"/>
        <end position="227"/>
    </location>
</feature>
<dbReference type="GO" id="GO:0003700">
    <property type="term" value="F:DNA-binding transcription factor activity"/>
    <property type="evidence" value="ECO:0007669"/>
    <property type="project" value="TreeGrafter"/>
</dbReference>
<dbReference type="InterPro" id="IPR046335">
    <property type="entry name" value="LacI/GalR-like_sensor"/>
</dbReference>
<dbReference type="Gene3D" id="1.10.260.40">
    <property type="entry name" value="lambda repressor-like DNA-binding domains"/>
    <property type="match status" value="1"/>
</dbReference>
<dbReference type="Pfam" id="PF00356">
    <property type="entry name" value="LacI"/>
    <property type="match status" value="1"/>
</dbReference>
<dbReference type="InterPro" id="IPR001763">
    <property type="entry name" value="Rhodanese-like_dom"/>
</dbReference>
<dbReference type="InterPro" id="IPR028082">
    <property type="entry name" value="Peripla_BP_I"/>
</dbReference>
<keyword evidence="2" id="KW-0238">DNA-binding</keyword>
<dbReference type="SUPFAM" id="SSF53822">
    <property type="entry name" value="Periplasmic binding protein-like I"/>
    <property type="match status" value="1"/>
</dbReference>
<evidence type="ECO:0000259" key="5">
    <source>
        <dbReference type="PROSITE" id="PS50932"/>
    </source>
</evidence>
<dbReference type="SUPFAM" id="SSF47413">
    <property type="entry name" value="lambda repressor-like DNA-binding domains"/>
    <property type="match status" value="1"/>
</dbReference>
<evidence type="ECO:0000256" key="1">
    <source>
        <dbReference type="ARBA" id="ARBA00023015"/>
    </source>
</evidence>
<dbReference type="GO" id="GO:0000976">
    <property type="term" value="F:transcription cis-regulatory region binding"/>
    <property type="evidence" value="ECO:0007669"/>
    <property type="project" value="TreeGrafter"/>
</dbReference>
<dbReference type="CDD" id="cd01574">
    <property type="entry name" value="PBP1_LacI"/>
    <property type="match status" value="1"/>
</dbReference>
<feature type="domain" description="HTH lacI-type" evidence="5">
    <location>
        <begin position="29"/>
        <end position="83"/>
    </location>
</feature>
<dbReference type="KEGG" id="cmi:CMM_0036"/>
<reference evidence="6 7" key="1">
    <citation type="journal article" date="2008" name="J. Bacteriol.">
        <title>The genome sequence of the tomato-pathogenic actinomycete Clavibacter michiganensis subsp. michiganensis NCPPB382 reveals a large island involved in pathogenicity.</title>
        <authorList>
            <person name="Gartemann K.H."/>
            <person name="Abt B."/>
            <person name="Bekel T."/>
            <person name="Burger A."/>
            <person name="Engemann J."/>
            <person name="Flugel M."/>
            <person name="Gaigalat L."/>
            <person name="Goesmann A."/>
            <person name="Grafen I."/>
            <person name="Kalinowski J."/>
            <person name="Kaup O."/>
            <person name="Kirchner O."/>
            <person name="Krause L."/>
            <person name="Linke B."/>
            <person name="McHardy A."/>
            <person name="Meyer F."/>
            <person name="Pohle S."/>
            <person name="Ruckert C."/>
            <person name="Schneiker S."/>
            <person name="Zellermann E.M."/>
            <person name="Puhler A."/>
            <person name="Eichenlaub R."/>
            <person name="Kaiser O."/>
            <person name="Bartels D."/>
        </authorList>
    </citation>
    <scope>NUCLEOTIDE SEQUENCE [LARGE SCALE GENOMIC DNA]</scope>
    <source>
        <strain evidence="6 7">NCPPB 382</strain>
    </source>
</reference>
<dbReference type="Pfam" id="PF13377">
    <property type="entry name" value="Peripla_BP_3"/>
    <property type="match status" value="1"/>
</dbReference>
<dbReference type="CDD" id="cd01392">
    <property type="entry name" value="HTH_LacI"/>
    <property type="match status" value="1"/>
</dbReference>
<evidence type="ECO:0000313" key="7">
    <source>
        <dbReference type="Proteomes" id="UP000001564"/>
    </source>
</evidence>
<dbReference type="InterPro" id="IPR000843">
    <property type="entry name" value="HTH_LacI"/>
</dbReference>
<dbReference type="PANTHER" id="PTHR30146:SF109">
    <property type="entry name" value="HTH-TYPE TRANSCRIPTIONAL REGULATOR GALS"/>
    <property type="match status" value="1"/>
</dbReference>
<evidence type="ECO:0000259" key="4">
    <source>
        <dbReference type="PROSITE" id="PS50206"/>
    </source>
</evidence>
<keyword evidence="3" id="KW-0804">Transcription</keyword>
<gene>
    <name evidence="6" type="ordered locus">CMM_0036</name>
</gene>
<protein>
    <submittedName>
        <fullName evidence="6">Transcriptional regulator, LacI family</fullName>
    </submittedName>
</protein>
<proteinExistence type="predicted"/>
<organism evidence="6 7">
    <name type="scientific">Clavibacter michiganensis subsp. michiganensis (strain NCPPB 382)</name>
    <dbReference type="NCBI Taxonomy" id="443906"/>
    <lineage>
        <taxon>Bacteria</taxon>
        <taxon>Bacillati</taxon>
        <taxon>Actinomycetota</taxon>
        <taxon>Actinomycetes</taxon>
        <taxon>Micrococcales</taxon>
        <taxon>Microbacteriaceae</taxon>
        <taxon>Clavibacter</taxon>
    </lineage>
</organism>
<dbReference type="EMBL" id="AM711867">
    <property type="protein sequence ID" value="CAN00044.1"/>
    <property type="molecule type" value="Genomic_DNA"/>
</dbReference>
<dbReference type="PANTHER" id="PTHR30146">
    <property type="entry name" value="LACI-RELATED TRANSCRIPTIONAL REPRESSOR"/>
    <property type="match status" value="1"/>
</dbReference>
<evidence type="ECO:0000256" key="3">
    <source>
        <dbReference type="ARBA" id="ARBA00023163"/>
    </source>
</evidence>
<evidence type="ECO:0000313" key="6">
    <source>
        <dbReference type="EMBL" id="CAN00044.1"/>
    </source>
</evidence>
<evidence type="ECO:0000256" key="2">
    <source>
        <dbReference type="ARBA" id="ARBA00023125"/>
    </source>
</evidence>
<keyword evidence="7" id="KW-1185">Reference proteome</keyword>
<dbReference type="Gene3D" id="3.40.50.2300">
    <property type="match status" value="2"/>
</dbReference>
<dbReference type="HOGENOM" id="CLU_037628_6_1_11"/>
<dbReference type="Proteomes" id="UP000001564">
    <property type="component" value="Chromosome"/>
</dbReference>
<dbReference type="PROSITE" id="PS50932">
    <property type="entry name" value="HTH_LACI_2"/>
    <property type="match status" value="1"/>
</dbReference>
<dbReference type="PROSITE" id="PS50206">
    <property type="entry name" value="RHODANESE_3"/>
    <property type="match status" value="1"/>
</dbReference>
<keyword evidence="1" id="KW-0805">Transcription regulation</keyword>
<dbReference type="eggNOG" id="COG1609">
    <property type="taxonomic scope" value="Bacteria"/>
</dbReference>
<accession>A5CLW8</accession>
<sequence length="361" mass="38127">MPSTSSSCGTISEQREPSRVGVQVMGRAPGMVDVAQVAGVSHVTVSRVLNGHPSVRPETRARVEAAIAQLGYRRNTVARALKSKRSSTIGVVMAGSGLYELPRVLLGIETTARAAGYEINLASWQGGAASDLAEMVRRLTDQSVEGVAVIAARQVAVDALSDVVADIPMSVVMSGSVSNPRISFVELDQELGARLAVRHLRDLGHERITHLAGNFETFDAAARVQGWRDELACSPSLPQQLLEGDFTAESGYRGAMELARSSDGLPTAIFAGNDLMALGVLAALAELGLSAPDDVSLVGFDDIAGADHFIPALTTIRQDFMTLGSSAIETLLSTMAGQEPVRRQIPPTLVVRKSTAAPRPH</sequence>
<dbReference type="AlphaFoldDB" id="A5CLW8"/>
<dbReference type="InterPro" id="IPR010982">
    <property type="entry name" value="Lambda_DNA-bd_dom_sf"/>
</dbReference>
<dbReference type="SMART" id="SM00354">
    <property type="entry name" value="HTH_LACI"/>
    <property type="match status" value="1"/>
</dbReference>
<name>A5CLW8_CLAM3</name>
<dbReference type="PROSITE" id="PS00356">
    <property type="entry name" value="HTH_LACI_1"/>
    <property type="match status" value="1"/>
</dbReference>